<name>A0AAD7AUR8_9AGAR</name>
<proteinExistence type="predicted"/>
<comment type="caution">
    <text evidence="3">The sequence shown here is derived from an EMBL/GenBank/DDBJ whole genome shotgun (WGS) entry which is preliminary data.</text>
</comment>
<accession>A0AAD7AUR8</accession>
<keyword evidence="2" id="KW-0472">Membrane</keyword>
<evidence type="ECO:0000313" key="3">
    <source>
        <dbReference type="EMBL" id="KAJ7368085.1"/>
    </source>
</evidence>
<feature type="region of interest" description="Disordered" evidence="1">
    <location>
        <begin position="61"/>
        <end position="82"/>
    </location>
</feature>
<organism evidence="3 4">
    <name type="scientific">Mycena albidolilacea</name>
    <dbReference type="NCBI Taxonomy" id="1033008"/>
    <lineage>
        <taxon>Eukaryota</taxon>
        <taxon>Fungi</taxon>
        <taxon>Dikarya</taxon>
        <taxon>Basidiomycota</taxon>
        <taxon>Agaricomycotina</taxon>
        <taxon>Agaricomycetes</taxon>
        <taxon>Agaricomycetidae</taxon>
        <taxon>Agaricales</taxon>
        <taxon>Marasmiineae</taxon>
        <taxon>Mycenaceae</taxon>
        <taxon>Mycena</taxon>
    </lineage>
</organism>
<keyword evidence="4" id="KW-1185">Reference proteome</keyword>
<sequence length="234" mass="25766">MAHCSFVGAISRIVDFSQEPPIRARLVNVTRPDSILLPPNTISPTMKVPYQSATPVTSPLSYASGKLSHHSQPPSERTYMHPPAPTTPIPYVPLPIQGPPSSVIFAEDRPRGKSLHGGIYRGLANFIASICLTYAHSACRTVGIRSTCPIHASRISSLPRSTSLFIFSFLPFCPFFVISLFPFYPFFVYLILSFPSTAPSPSRLPKNRIPYLFLPFQSGAVARASRTASRRPQH</sequence>
<evidence type="ECO:0000313" key="4">
    <source>
        <dbReference type="Proteomes" id="UP001218218"/>
    </source>
</evidence>
<feature type="transmembrane region" description="Helical" evidence="2">
    <location>
        <begin position="164"/>
        <end position="192"/>
    </location>
</feature>
<gene>
    <name evidence="3" type="ORF">DFH08DRAFT_830281</name>
</gene>
<evidence type="ECO:0000256" key="2">
    <source>
        <dbReference type="SAM" id="Phobius"/>
    </source>
</evidence>
<dbReference type="Proteomes" id="UP001218218">
    <property type="component" value="Unassembled WGS sequence"/>
</dbReference>
<dbReference type="EMBL" id="JARIHO010000001">
    <property type="protein sequence ID" value="KAJ7368085.1"/>
    <property type="molecule type" value="Genomic_DNA"/>
</dbReference>
<protein>
    <submittedName>
        <fullName evidence="3">Uncharacterized protein</fullName>
    </submittedName>
</protein>
<evidence type="ECO:0000256" key="1">
    <source>
        <dbReference type="SAM" id="MobiDB-lite"/>
    </source>
</evidence>
<reference evidence="3" key="1">
    <citation type="submission" date="2023-03" db="EMBL/GenBank/DDBJ databases">
        <title>Massive genome expansion in bonnet fungi (Mycena s.s.) driven by repeated elements and novel gene families across ecological guilds.</title>
        <authorList>
            <consortium name="Lawrence Berkeley National Laboratory"/>
            <person name="Harder C.B."/>
            <person name="Miyauchi S."/>
            <person name="Viragh M."/>
            <person name="Kuo A."/>
            <person name="Thoen E."/>
            <person name="Andreopoulos B."/>
            <person name="Lu D."/>
            <person name="Skrede I."/>
            <person name="Drula E."/>
            <person name="Henrissat B."/>
            <person name="Morin E."/>
            <person name="Kohler A."/>
            <person name="Barry K."/>
            <person name="LaButti K."/>
            <person name="Morin E."/>
            <person name="Salamov A."/>
            <person name="Lipzen A."/>
            <person name="Mereny Z."/>
            <person name="Hegedus B."/>
            <person name="Baldrian P."/>
            <person name="Stursova M."/>
            <person name="Weitz H."/>
            <person name="Taylor A."/>
            <person name="Grigoriev I.V."/>
            <person name="Nagy L.G."/>
            <person name="Martin F."/>
            <person name="Kauserud H."/>
        </authorList>
    </citation>
    <scope>NUCLEOTIDE SEQUENCE</scope>
    <source>
        <strain evidence="3">CBHHK002</strain>
    </source>
</reference>
<keyword evidence="2" id="KW-0812">Transmembrane</keyword>
<keyword evidence="2" id="KW-1133">Transmembrane helix</keyword>
<dbReference type="AlphaFoldDB" id="A0AAD7AUR8"/>